<evidence type="ECO:0000313" key="3">
    <source>
        <dbReference type="Proteomes" id="UP001383192"/>
    </source>
</evidence>
<feature type="region of interest" description="Disordered" evidence="1">
    <location>
        <begin position="159"/>
        <end position="184"/>
    </location>
</feature>
<reference evidence="2 3" key="1">
    <citation type="submission" date="2024-01" db="EMBL/GenBank/DDBJ databases">
        <title>A draft genome for a cacao thread blight-causing isolate of Paramarasmius palmivorus.</title>
        <authorList>
            <person name="Baruah I.K."/>
            <person name="Bukari Y."/>
            <person name="Amoako-Attah I."/>
            <person name="Meinhardt L.W."/>
            <person name="Bailey B.A."/>
            <person name="Cohen S.P."/>
        </authorList>
    </citation>
    <scope>NUCLEOTIDE SEQUENCE [LARGE SCALE GENOMIC DNA]</scope>
    <source>
        <strain evidence="2 3">GH-12</strain>
    </source>
</reference>
<protein>
    <submittedName>
        <fullName evidence="2">Uncharacterized protein</fullName>
    </submittedName>
</protein>
<dbReference type="Proteomes" id="UP001383192">
    <property type="component" value="Unassembled WGS sequence"/>
</dbReference>
<name>A0AAW0DIT9_9AGAR</name>
<feature type="region of interest" description="Disordered" evidence="1">
    <location>
        <begin position="300"/>
        <end position="320"/>
    </location>
</feature>
<organism evidence="2 3">
    <name type="scientific">Paramarasmius palmivorus</name>
    <dbReference type="NCBI Taxonomy" id="297713"/>
    <lineage>
        <taxon>Eukaryota</taxon>
        <taxon>Fungi</taxon>
        <taxon>Dikarya</taxon>
        <taxon>Basidiomycota</taxon>
        <taxon>Agaricomycotina</taxon>
        <taxon>Agaricomycetes</taxon>
        <taxon>Agaricomycetidae</taxon>
        <taxon>Agaricales</taxon>
        <taxon>Marasmiineae</taxon>
        <taxon>Marasmiaceae</taxon>
        <taxon>Paramarasmius</taxon>
    </lineage>
</organism>
<dbReference type="AlphaFoldDB" id="A0AAW0DIT9"/>
<proteinExistence type="predicted"/>
<gene>
    <name evidence="2" type="ORF">VNI00_005106</name>
</gene>
<accession>A0AAW0DIT9</accession>
<sequence>MQELSYKDYSPVDGLFLERFEAFMDKCLMELQAFSEREERSYEEMRIRAAEWHSKYLFSPKVSASATTSTTTVAIHTPNFDRTTETRNILIQVSRALESLGETCGIQSFFLAVDLHDITNEGFLGGTVEGREFWRGLRSGGEHGATTFKQHCIKQLQASATNPVEPEASMPPPPEQGTAKQPSAKSVKLELYESIRKSLRSVSGIRNAEMKWTQPERLCIYGVCLVGWPPDIPAQNPSSLNSNQNKRLLELFQNGTLKFVKTFVTPAMDIGTDTNSIAGQPPVEEEQDVFTWINMDGIPARDADCESSETRPVKRLRAQE</sequence>
<comment type="caution">
    <text evidence="2">The sequence shown here is derived from an EMBL/GenBank/DDBJ whole genome shotgun (WGS) entry which is preliminary data.</text>
</comment>
<keyword evidence="3" id="KW-1185">Reference proteome</keyword>
<evidence type="ECO:0000256" key="1">
    <source>
        <dbReference type="SAM" id="MobiDB-lite"/>
    </source>
</evidence>
<dbReference type="EMBL" id="JAYKXP010000014">
    <property type="protein sequence ID" value="KAK7050994.1"/>
    <property type="molecule type" value="Genomic_DNA"/>
</dbReference>
<evidence type="ECO:0000313" key="2">
    <source>
        <dbReference type="EMBL" id="KAK7050994.1"/>
    </source>
</evidence>